<feature type="domain" description="DUF6644" evidence="2">
    <location>
        <begin position="28"/>
        <end position="154"/>
    </location>
</feature>
<dbReference type="Pfam" id="PF20349">
    <property type="entry name" value="DUF6644"/>
    <property type="match status" value="1"/>
</dbReference>
<sequence>MAEFLAGIEQLAVARWLKASFVAYPIVNALHIMSIGALLTGVMLMDLRICGAFRSLPYAAFVALLRRTASGAFAGALVTGSLLFSVKATTYAAMPIFLAKMALILLAGVNFFAFMRLRRATGGDEPAGGVVIILAMVSLVLWISVLFAGRFIGFL</sequence>
<evidence type="ECO:0000259" key="2">
    <source>
        <dbReference type="Pfam" id="PF20349"/>
    </source>
</evidence>
<keyword evidence="1" id="KW-0472">Membrane</keyword>
<proteinExistence type="predicted"/>
<comment type="caution">
    <text evidence="3">The sequence shown here is derived from an EMBL/GenBank/DDBJ whole genome shotgun (WGS) entry which is preliminary data.</text>
</comment>
<protein>
    <recommendedName>
        <fullName evidence="2">DUF6644 domain-containing protein</fullName>
    </recommendedName>
</protein>
<dbReference type="InterPro" id="IPR046586">
    <property type="entry name" value="DUF6644"/>
</dbReference>
<dbReference type="Proteomes" id="UP001433071">
    <property type="component" value="Unassembled WGS sequence"/>
</dbReference>
<feature type="transmembrane region" description="Helical" evidence="1">
    <location>
        <begin position="127"/>
        <end position="152"/>
    </location>
</feature>
<evidence type="ECO:0000256" key="1">
    <source>
        <dbReference type="SAM" id="Phobius"/>
    </source>
</evidence>
<gene>
    <name evidence="3" type="ORF">NKI36_04630</name>
</gene>
<keyword evidence="1" id="KW-1133">Transmembrane helix</keyword>
<dbReference type="EMBL" id="JAMYQB010000002">
    <property type="protein sequence ID" value="MER9403332.1"/>
    <property type="molecule type" value="Genomic_DNA"/>
</dbReference>
<feature type="transmembrane region" description="Helical" evidence="1">
    <location>
        <begin position="64"/>
        <end position="86"/>
    </location>
</feature>
<organism evidence="3 4">
    <name type="scientific">Mesorhizobium caraganae</name>
    <dbReference type="NCBI Taxonomy" id="483206"/>
    <lineage>
        <taxon>Bacteria</taxon>
        <taxon>Pseudomonadati</taxon>
        <taxon>Pseudomonadota</taxon>
        <taxon>Alphaproteobacteria</taxon>
        <taxon>Hyphomicrobiales</taxon>
        <taxon>Phyllobacteriaceae</taxon>
        <taxon>Mesorhizobium</taxon>
    </lineage>
</organism>
<feature type="transmembrane region" description="Helical" evidence="1">
    <location>
        <begin position="92"/>
        <end position="115"/>
    </location>
</feature>
<feature type="transmembrane region" description="Helical" evidence="1">
    <location>
        <begin position="21"/>
        <end position="44"/>
    </location>
</feature>
<accession>A0ABV1YU97</accession>
<evidence type="ECO:0000313" key="4">
    <source>
        <dbReference type="Proteomes" id="UP001433071"/>
    </source>
</evidence>
<name>A0ABV1YU97_9HYPH</name>
<keyword evidence="4" id="KW-1185">Reference proteome</keyword>
<dbReference type="RefSeq" id="WP_352556485.1">
    <property type="nucleotide sequence ID" value="NZ_JAMYQB010000002.1"/>
</dbReference>
<reference evidence="3 4" key="1">
    <citation type="journal article" date="2024" name="Proc. Natl. Acad. Sci. U.S.A.">
        <title>The evolutionary genomics of adaptation to stress in wild rhizobium bacteria.</title>
        <authorList>
            <person name="Kehlet-Delgado H."/>
            <person name="Montoya A.P."/>
            <person name="Jensen K.T."/>
            <person name="Wendlandt C.E."/>
            <person name="Dexheimer C."/>
            <person name="Roberts M."/>
            <person name="Torres Martinez L."/>
            <person name="Friesen M.L."/>
            <person name="Griffitts J.S."/>
            <person name="Porter S.S."/>
        </authorList>
    </citation>
    <scope>NUCLEOTIDE SEQUENCE [LARGE SCALE GENOMIC DNA]</scope>
    <source>
        <strain evidence="3 4">M0641</strain>
    </source>
</reference>
<keyword evidence="1" id="KW-0812">Transmembrane</keyword>
<evidence type="ECO:0000313" key="3">
    <source>
        <dbReference type="EMBL" id="MER9403332.1"/>
    </source>
</evidence>